<reference evidence="3" key="2">
    <citation type="submission" date="2023-07" db="EMBL/GenBank/DDBJ databases">
        <authorList>
            <person name="Jung D.-H."/>
        </authorList>
    </citation>
    <scope>NUCLEOTIDE SEQUENCE [LARGE SCALE GENOMIC DNA]</scope>
    <source>
        <strain evidence="3">JA-25</strain>
    </source>
</reference>
<dbReference type="InterPro" id="IPR046732">
    <property type="entry name" value="DUF6624"/>
</dbReference>
<evidence type="ECO:0000256" key="1">
    <source>
        <dbReference type="SAM" id="SignalP"/>
    </source>
</evidence>
<evidence type="ECO:0000313" key="2">
    <source>
        <dbReference type="EMBL" id="NID10339.1"/>
    </source>
</evidence>
<sequence>MRIFLCLSFCLGTAYSAFGQNATYLALAKKADSLYQAKDYKNSALTYSNAFKANGWVGLSTDRYNAACSWALANNADSAFFQLNRIATKAGYANYNHITTDADLVSLHRDDRWKPLLVLINQNKEKAEANFNKPLVVQLDSIYKDDQQYRQQLNDVEKQYGLESNQVKALWAIITKKDAANLTRVRAILDKYGWLGSNVIGQQGNSTLFLVIQHADQQTQETYLPMMRDAVKKGNAAGSALALLEDRVALGQHKRQIYGSQIGRNTQTKQYYVLPLEDPDNVDKRRADVGLQPLAEYVSRWQIKWDVEQYKKDQQANEPNQEHK</sequence>
<evidence type="ECO:0000313" key="3">
    <source>
        <dbReference type="Proteomes" id="UP000606008"/>
    </source>
</evidence>
<dbReference type="Proteomes" id="UP000606008">
    <property type="component" value="Unassembled WGS sequence"/>
</dbReference>
<protein>
    <recommendedName>
        <fullName evidence="4">Tetratricopeptide repeat protein</fullName>
    </recommendedName>
</protein>
<keyword evidence="3" id="KW-1185">Reference proteome</keyword>
<feature type="signal peptide" evidence="1">
    <location>
        <begin position="1"/>
        <end position="19"/>
    </location>
</feature>
<keyword evidence="1" id="KW-0732">Signal</keyword>
<gene>
    <name evidence="2" type="ORF">F7231_09140</name>
</gene>
<accession>A0ABX0QDT4</accession>
<proteinExistence type="predicted"/>
<dbReference type="RefSeq" id="WP_166691696.1">
    <property type="nucleotide sequence ID" value="NZ_WAEL01000003.1"/>
</dbReference>
<evidence type="ECO:0008006" key="4">
    <source>
        <dbReference type="Google" id="ProtNLM"/>
    </source>
</evidence>
<organism evidence="2 3">
    <name type="scientific">Fibrivirga algicola</name>
    <dbReference type="NCBI Taxonomy" id="2950420"/>
    <lineage>
        <taxon>Bacteria</taxon>
        <taxon>Pseudomonadati</taxon>
        <taxon>Bacteroidota</taxon>
        <taxon>Cytophagia</taxon>
        <taxon>Cytophagales</taxon>
        <taxon>Spirosomataceae</taxon>
        <taxon>Fibrivirga</taxon>
    </lineage>
</organism>
<reference evidence="3" key="1">
    <citation type="submission" date="2019-09" db="EMBL/GenBank/DDBJ databases">
        <authorList>
            <person name="Jung D.-H."/>
        </authorList>
    </citation>
    <scope>NUCLEOTIDE SEQUENCE [LARGE SCALE GENOMIC DNA]</scope>
    <source>
        <strain evidence="3">JA-25</strain>
    </source>
</reference>
<dbReference type="EMBL" id="WAEL01000003">
    <property type="protein sequence ID" value="NID10339.1"/>
    <property type="molecule type" value="Genomic_DNA"/>
</dbReference>
<feature type="chain" id="PRO_5047189833" description="Tetratricopeptide repeat protein" evidence="1">
    <location>
        <begin position="20"/>
        <end position="324"/>
    </location>
</feature>
<dbReference type="Pfam" id="PF20329">
    <property type="entry name" value="DUF6624"/>
    <property type="match status" value="1"/>
</dbReference>
<comment type="caution">
    <text evidence="2">The sequence shown here is derived from an EMBL/GenBank/DDBJ whole genome shotgun (WGS) entry which is preliminary data.</text>
</comment>
<name>A0ABX0QDT4_9BACT</name>